<dbReference type="PANTHER" id="PTHR30632">
    <property type="entry name" value="MOLYBDATE-BINDING PERIPLASMIC PROTEIN"/>
    <property type="match status" value="1"/>
</dbReference>
<dbReference type="InterPro" id="IPR044084">
    <property type="entry name" value="AvModA-like_subst-bd"/>
</dbReference>
<evidence type="ECO:0000256" key="1">
    <source>
        <dbReference type="ARBA" id="ARBA00009175"/>
    </source>
</evidence>
<dbReference type="PIRSF" id="PIRSF004846">
    <property type="entry name" value="ModA"/>
    <property type="match status" value="1"/>
</dbReference>
<dbReference type="OrthoDB" id="9785015at2"/>
<keyword evidence="2 4" id="KW-0479">Metal-binding</keyword>
<dbReference type="RefSeq" id="WP_132129357.1">
    <property type="nucleotide sequence ID" value="NZ_CP042432.1"/>
</dbReference>
<evidence type="ECO:0000313" key="6">
    <source>
        <dbReference type="Proteomes" id="UP000295807"/>
    </source>
</evidence>
<keyword evidence="4" id="KW-0500">Molybdenum</keyword>
<accession>A0A4R3KR09</accession>
<dbReference type="Proteomes" id="UP000295807">
    <property type="component" value="Unassembled WGS sequence"/>
</dbReference>
<dbReference type="Gene3D" id="3.40.190.10">
    <property type="entry name" value="Periplasmic binding protein-like II"/>
    <property type="match status" value="2"/>
</dbReference>
<dbReference type="GO" id="GO:0046872">
    <property type="term" value="F:metal ion binding"/>
    <property type="evidence" value="ECO:0007669"/>
    <property type="project" value="UniProtKB-KW"/>
</dbReference>
<name>A0A4R3KR09_9SPHI</name>
<dbReference type="Pfam" id="PF13531">
    <property type="entry name" value="SBP_bac_11"/>
    <property type="match status" value="1"/>
</dbReference>
<gene>
    <name evidence="5" type="ORF">EDD80_106103</name>
</gene>
<dbReference type="GO" id="GO:0030973">
    <property type="term" value="F:molybdate ion binding"/>
    <property type="evidence" value="ECO:0007669"/>
    <property type="project" value="InterPro"/>
</dbReference>
<evidence type="ECO:0000256" key="4">
    <source>
        <dbReference type="PIRSR" id="PIRSR004846-1"/>
    </source>
</evidence>
<reference evidence="5 6" key="1">
    <citation type="submission" date="2019-03" db="EMBL/GenBank/DDBJ databases">
        <title>Genomic Encyclopedia of Type Strains, Phase IV (KMG-IV): sequencing the most valuable type-strain genomes for metagenomic binning, comparative biology and taxonomic classification.</title>
        <authorList>
            <person name="Goeker M."/>
        </authorList>
    </citation>
    <scope>NUCLEOTIDE SEQUENCE [LARGE SCALE GENOMIC DNA]</scope>
    <source>
        <strain evidence="5 6">DSM 21100</strain>
    </source>
</reference>
<dbReference type="SUPFAM" id="SSF53850">
    <property type="entry name" value="Periplasmic binding protein-like II"/>
    <property type="match status" value="1"/>
</dbReference>
<protein>
    <submittedName>
        <fullName evidence="5">Molybdate transport system substrate-binding protein</fullName>
    </submittedName>
</protein>
<dbReference type="PANTHER" id="PTHR30632:SF14">
    <property type="entry name" value="TUNGSTATE_MOLYBDATE_CHROMATE-BINDING PROTEIN MODA"/>
    <property type="match status" value="1"/>
</dbReference>
<evidence type="ECO:0000256" key="3">
    <source>
        <dbReference type="ARBA" id="ARBA00022729"/>
    </source>
</evidence>
<evidence type="ECO:0000256" key="2">
    <source>
        <dbReference type="ARBA" id="ARBA00022723"/>
    </source>
</evidence>
<keyword evidence="6" id="KW-1185">Reference proteome</keyword>
<keyword evidence="3" id="KW-0732">Signal</keyword>
<evidence type="ECO:0000313" key="5">
    <source>
        <dbReference type="EMBL" id="TCS86793.1"/>
    </source>
</evidence>
<dbReference type="InterPro" id="IPR005950">
    <property type="entry name" value="ModA"/>
</dbReference>
<comment type="similarity">
    <text evidence="1">Belongs to the bacterial solute-binding protein ModA family.</text>
</comment>
<dbReference type="InterPro" id="IPR050682">
    <property type="entry name" value="ModA/WtpA"/>
</dbReference>
<dbReference type="AlphaFoldDB" id="A0A4R3KR09"/>
<comment type="caution">
    <text evidence="5">The sequence shown here is derived from an EMBL/GenBank/DDBJ whole genome shotgun (WGS) entry which is preliminary data.</text>
</comment>
<dbReference type="NCBIfam" id="TIGR01256">
    <property type="entry name" value="modA"/>
    <property type="match status" value="1"/>
</dbReference>
<dbReference type="CDD" id="cd13539">
    <property type="entry name" value="PBP2_AvModA"/>
    <property type="match status" value="1"/>
</dbReference>
<dbReference type="EMBL" id="SMAD01000006">
    <property type="protein sequence ID" value="TCS86793.1"/>
    <property type="molecule type" value="Genomic_DNA"/>
</dbReference>
<sequence length="249" mass="27593">MKKARTIFLVLSCLLPAGCRPENSENLVIAAAANTRFAMEELVAAFSRETGIMCETIFASSGKLTVQIRQGAPFDVFIAADMNYPEKLFREGFSKKPPRLYAYGKLVLWSSDTSRLLAGKNVNHIALANPRTAPYGQAAVEALKSFALYKAVESKLVYGESISEVNHFIISGTAEMGFTSLSSVMAGEMKGKGQWILIDTASYSRLTQGAVLLKRSKRRPQAQRFYDFLLSHKGKQILREFGYKVNQND</sequence>
<feature type="binding site" evidence="4">
    <location>
        <position position="61"/>
    </location>
    <ligand>
        <name>molybdate</name>
        <dbReference type="ChEBI" id="CHEBI:36264"/>
    </ligand>
</feature>
<organism evidence="5 6">
    <name type="scientific">Anseongella ginsenosidimutans</name>
    <dbReference type="NCBI Taxonomy" id="496056"/>
    <lineage>
        <taxon>Bacteria</taxon>
        <taxon>Pseudomonadati</taxon>
        <taxon>Bacteroidota</taxon>
        <taxon>Sphingobacteriia</taxon>
        <taxon>Sphingobacteriales</taxon>
        <taxon>Sphingobacteriaceae</taxon>
        <taxon>Anseongella</taxon>
    </lineage>
</organism>
<feature type="binding site" evidence="4">
    <location>
        <position position="162"/>
    </location>
    <ligand>
        <name>molybdate</name>
        <dbReference type="ChEBI" id="CHEBI:36264"/>
    </ligand>
</feature>
<dbReference type="GO" id="GO:0015689">
    <property type="term" value="P:molybdate ion transport"/>
    <property type="evidence" value="ECO:0007669"/>
    <property type="project" value="InterPro"/>
</dbReference>
<proteinExistence type="inferred from homology"/>